<comment type="caution">
    <text evidence="1">The sequence shown here is derived from an EMBL/GenBank/DDBJ whole genome shotgun (WGS) entry which is preliminary data.</text>
</comment>
<reference evidence="1 2" key="1">
    <citation type="submission" date="2013-11" db="EMBL/GenBank/DDBJ databases">
        <title>Elucidation of the Photorhabdus temperata genome and generation of transposon mutant library to identify motility mutants.</title>
        <authorList>
            <person name="Hurst S.G.IV."/>
            <person name="Micheals B."/>
            <person name="Abebe-Akele F."/>
            <person name="Rowedder H."/>
            <person name="Bullock H."/>
            <person name="Jackobeck R."/>
            <person name="Janicki E."/>
            <person name="Tisa L.S."/>
        </authorList>
    </citation>
    <scope>NUCLEOTIDE SEQUENCE [LARGE SCALE GENOMIC DNA]</scope>
    <source>
        <strain evidence="1 2">NC19</strain>
    </source>
</reference>
<gene>
    <name evidence="1" type="ORF">PTE_03340</name>
</gene>
<keyword evidence="2" id="KW-1185">Reference proteome</keyword>
<sequence length="73" mass="8538">MGELNLSDYFRISQDLKENKLPELSEKNIENHSLNYLVAMEVDTESATPDIKMNAKEQQHAYTKAWSFYIIKN</sequence>
<protein>
    <submittedName>
        <fullName evidence="1">Uncharacterized protein</fullName>
    </submittedName>
</protein>
<dbReference type="Proteomes" id="UP000018957">
    <property type="component" value="Unassembled WGS sequence"/>
</dbReference>
<dbReference type="PATRIC" id="fig|1004151.3.peg.3443"/>
<proteinExistence type="predicted"/>
<name>W3V4H4_9GAMM</name>
<dbReference type="EMBL" id="AYSJ01000014">
    <property type="protein sequence ID" value="ETS30010.1"/>
    <property type="molecule type" value="Genomic_DNA"/>
</dbReference>
<accession>W3V4H4</accession>
<organism evidence="1 2">
    <name type="scientific">Photorhabdus khanii NC19</name>
    <dbReference type="NCBI Taxonomy" id="1004151"/>
    <lineage>
        <taxon>Bacteria</taxon>
        <taxon>Pseudomonadati</taxon>
        <taxon>Pseudomonadota</taxon>
        <taxon>Gammaproteobacteria</taxon>
        <taxon>Enterobacterales</taxon>
        <taxon>Morganellaceae</taxon>
        <taxon>Photorhabdus</taxon>
    </lineage>
</organism>
<evidence type="ECO:0000313" key="1">
    <source>
        <dbReference type="EMBL" id="ETS30010.1"/>
    </source>
</evidence>
<evidence type="ECO:0000313" key="2">
    <source>
        <dbReference type="Proteomes" id="UP000018957"/>
    </source>
</evidence>
<dbReference type="AlphaFoldDB" id="W3V4H4"/>